<evidence type="ECO:0000313" key="1">
    <source>
        <dbReference type="EMBL" id="KPI43446.1"/>
    </source>
</evidence>
<organism evidence="1 2">
    <name type="scientific">Cyphellophora attinorum</name>
    <dbReference type="NCBI Taxonomy" id="1664694"/>
    <lineage>
        <taxon>Eukaryota</taxon>
        <taxon>Fungi</taxon>
        <taxon>Dikarya</taxon>
        <taxon>Ascomycota</taxon>
        <taxon>Pezizomycotina</taxon>
        <taxon>Eurotiomycetes</taxon>
        <taxon>Chaetothyriomycetidae</taxon>
        <taxon>Chaetothyriales</taxon>
        <taxon>Cyphellophoraceae</taxon>
        <taxon>Cyphellophora</taxon>
    </lineage>
</organism>
<dbReference type="VEuPathDB" id="FungiDB:AB675_7140"/>
<comment type="caution">
    <text evidence="1">The sequence shown here is derived from an EMBL/GenBank/DDBJ whole genome shotgun (WGS) entry which is preliminary data.</text>
</comment>
<protein>
    <submittedName>
        <fullName evidence="1">Uncharacterized protein</fullName>
    </submittedName>
</protein>
<dbReference type="Proteomes" id="UP000038010">
    <property type="component" value="Unassembled WGS sequence"/>
</dbReference>
<dbReference type="AlphaFoldDB" id="A0A0N1HES9"/>
<sequence>MELMGMDTDSLRAVVNTVIASGRSQDIKSLRQTCKDILSMVPTHILLSTMRITLNYENYKFFLELSTSDRRYDVTQLVVELELPLQTYTRNEWETWLRTFSLYSPLLEESTRSRVAYRWALRPRIDALRALNQHDQLKQKDACWEVYKKALAAHEAFTHDWQNNGACKWKEIFQAFTNLQSVHFVAGPASRLNNVGIASNLSLFSIHYRTLTLPPLIKDVGYEDQDNAYFARETEPERVPGMWVCSILDALHASAVSHVEYLVLDSLPTQLFRHLNLTSSSSGLPGLKYLYVCLMAPRTMAVQEANLVRTNLNRFASRIGPSMTALDWYGGVHTNEITRVSVSPPVLGPTLNPPVGLASSIRKVQLYRVKDSFSALTGLFGAIGHGLTALTLSHVTLTNGYWVDMFHLIHDICQNLQTATIVDGTELTEVGSVSGPRVWRVDVSFPGILLPAICGWLERSPAWQMAPLRARRDGGHPAEWGRVSDQSFSYP</sequence>
<dbReference type="RefSeq" id="XP_018003409.1">
    <property type="nucleotide sequence ID" value="XM_018147487.1"/>
</dbReference>
<dbReference type="GeneID" id="28739367"/>
<proteinExistence type="predicted"/>
<evidence type="ECO:0000313" key="2">
    <source>
        <dbReference type="Proteomes" id="UP000038010"/>
    </source>
</evidence>
<reference evidence="1 2" key="1">
    <citation type="submission" date="2015-06" db="EMBL/GenBank/DDBJ databases">
        <title>Draft genome of the ant-associated black yeast Phialophora attae CBS 131958.</title>
        <authorList>
            <person name="Moreno L.F."/>
            <person name="Stielow B.J."/>
            <person name="de Hoog S."/>
            <person name="Vicente V.A."/>
            <person name="Weiss V.A."/>
            <person name="de Vries M."/>
            <person name="Cruz L.M."/>
            <person name="Souza E.M."/>
        </authorList>
    </citation>
    <scope>NUCLEOTIDE SEQUENCE [LARGE SCALE GENOMIC DNA]</scope>
    <source>
        <strain evidence="1 2">CBS 131958</strain>
    </source>
</reference>
<gene>
    <name evidence="1" type="ORF">AB675_7140</name>
</gene>
<accession>A0A0N1HES9</accession>
<keyword evidence="2" id="KW-1185">Reference proteome</keyword>
<name>A0A0N1HES9_9EURO</name>
<dbReference type="EMBL" id="LFJN01000005">
    <property type="protein sequence ID" value="KPI43446.1"/>
    <property type="molecule type" value="Genomic_DNA"/>
</dbReference>